<dbReference type="SUPFAM" id="SSF56784">
    <property type="entry name" value="HAD-like"/>
    <property type="match status" value="1"/>
</dbReference>
<dbReference type="InterPro" id="IPR041492">
    <property type="entry name" value="HAD_2"/>
</dbReference>
<protein>
    <submittedName>
        <fullName evidence="1">Phosphoglycolate phosphatase</fullName>
    </submittedName>
</protein>
<dbReference type="InterPro" id="IPR050155">
    <property type="entry name" value="HAD-like_hydrolase_sf"/>
</dbReference>
<dbReference type="Gene3D" id="3.40.50.1000">
    <property type="entry name" value="HAD superfamily/HAD-like"/>
    <property type="match status" value="1"/>
</dbReference>
<dbReference type="RefSeq" id="WP_170179099.1">
    <property type="nucleotide sequence ID" value="NZ_RBIL01000001.1"/>
</dbReference>
<dbReference type="AlphaFoldDB" id="A0A660LJA9"/>
<evidence type="ECO:0000313" key="1">
    <source>
        <dbReference type="EMBL" id="RKQ93121.1"/>
    </source>
</evidence>
<dbReference type="InterPro" id="IPR023198">
    <property type="entry name" value="PGP-like_dom2"/>
</dbReference>
<dbReference type="InterPro" id="IPR023214">
    <property type="entry name" value="HAD_sf"/>
</dbReference>
<dbReference type="PANTHER" id="PTHR43434:SF20">
    <property type="entry name" value="5'-NUCLEOTIDASE"/>
    <property type="match status" value="1"/>
</dbReference>
<dbReference type="Proteomes" id="UP000278962">
    <property type="component" value="Unassembled WGS sequence"/>
</dbReference>
<reference evidence="1 2" key="1">
    <citation type="submission" date="2018-10" db="EMBL/GenBank/DDBJ databases">
        <title>Genomic Encyclopedia of Archaeal and Bacterial Type Strains, Phase II (KMG-II): from individual species to whole genera.</title>
        <authorList>
            <person name="Goeker M."/>
        </authorList>
    </citation>
    <scope>NUCLEOTIDE SEQUENCE [LARGE SCALE GENOMIC DNA]</scope>
    <source>
        <strain evidence="1 2">DSM 14954</strain>
    </source>
</reference>
<organism evidence="1 2">
    <name type="scientific">Solirubrobacter pauli</name>
    <dbReference type="NCBI Taxonomy" id="166793"/>
    <lineage>
        <taxon>Bacteria</taxon>
        <taxon>Bacillati</taxon>
        <taxon>Actinomycetota</taxon>
        <taxon>Thermoleophilia</taxon>
        <taxon>Solirubrobacterales</taxon>
        <taxon>Solirubrobacteraceae</taxon>
        <taxon>Solirubrobacter</taxon>
    </lineage>
</organism>
<dbReference type="PANTHER" id="PTHR43434">
    <property type="entry name" value="PHOSPHOGLYCOLATE PHOSPHATASE"/>
    <property type="match status" value="1"/>
</dbReference>
<dbReference type="SFLD" id="SFLDG01129">
    <property type="entry name" value="C1.5:_HAD__Beta-PGM__Phosphata"/>
    <property type="match status" value="1"/>
</dbReference>
<comment type="caution">
    <text evidence="1">The sequence shown here is derived from an EMBL/GenBank/DDBJ whole genome shotgun (WGS) entry which is preliminary data.</text>
</comment>
<gene>
    <name evidence="1" type="ORF">C8N24_2981</name>
</gene>
<sequence>MAVLFDLDGVLIDSRAPFLTSLNHGFDTLGLARRDPEELLPYIGPPFKVAFPGLLGVGPDDPLVDALIDAYRERYATAMLEETTLAPGIAEAVAGLDGPLAVATSKPHRFADPILERLGLRDRFAFVFGPELDARAETKAETITRALEQLRTTDAIMIGDRRFDVEGAHANGIRCIGVTWGIGTREELETAGADAIIDDPLELDPTIRVMSRP</sequence>
<dbReference type="SFLD" id="SFLDS00003">
    <property type="entry name" value="Haloacid_Dehalogenase"/>
    <property type="match status" value="1"/>
</dbReference>
<evidence type="ECO:0000313" key="2">
    <source>
        <dbReference type="Proteomes" id="UP000278962"/>
    </source>
</evidence>
<name>A0A660LJA9_9ACTN</name>
<keyword evidence="2" id="KW-1185">Reference proteome</keyword>
<dbReference type="GO" id="GO:0004713">
    <property type="term" value="F:protein tyrosine kinase activity"/>
    <property type="evidence" value="ECO:0007669"/>
    <property type="project" value="TreeGrafter"/>
</dbReference>
<dbReference type="GO" id="GO:0005829">
    <property type="term" value="C:cytosol"/>
    <property type="evidence" value="ECO:0007669"/>
    <property type="project" value="TreeGrafter"/>
</dbReference>
<dbReference type="InterPro" id="IPR036412">
    <property type="entry name" value="HAD-like_sf"/>
</dbReference>
<accession>A0A660LJA9</accession>
<proteinExistence type="predicted"/>
<dbReference type="EMBL" id="RBIL01000001">
    <property type="protein sequence ID" value="RKQ93121.1"/>
    <property type="molecule type" value="Genomic_DNA"/>
</dbReference>
<dbReference type="Gene3D" id="1.10.150.240">
    <property type="entry name" value="Putative phosphatase, domain 2"/>
    <property type="match status" value="1"/>
</dbReference>
<dbReference type="Pfam" id="PF13419">
    <property type="entry name" value="HAD_2"/>
    <property type="match status" value="1"/>
</dbReference>